<gene>
    <name evidence="2" type="ORF">WN72_23045</name>
</gene>
<dbReference type="InterPro" id="IPR032427">
    <property type="entry name" value="P22_portal"/>
</dbReference>
<accession>A0AAE7NSV0</accession>
<sequence>MINLDTLNANYNAQGVMGPEDADDRKLLVRRREFEDYCSAKGREIEEQRQSWRYYHVDQWTADQLKILRRRSQPPMTFDRTGRKIDSLSGTIRRLRTDPKAYPNAPRGEQGAEVATQVIRSINDASFAEDLEVECCRDALVHGVGVDELMLTQGDHGDPDLRFAYVDPRTFFYDPRSLRTNFSDTRFHGVYKWADIDELDMIAEGGSDLVRDHLNSDGGFWTAFDTDRENLWVDSRNRVRLVDHWYKRGGMWRWCLHTGSVELMSGDSPFFNERGMSISKYSAFANMIDIDGDHYGFIRRLRGPQDAMNQHRSKAIHIMNTRQIKIQEGAVDDIEVTRREAARPDGTLVYRGDSKNLEIVQPESEFLQQTQYYQDAKAEIDTFGPNQQLIQQFGQNVSGRAANLLQQAGLAELGPFLKNFRMWKLERYRACWCAAQRYWTGERFLRVTGDAGVAQFMAINSVELDQYGLPMLVNMLGNIDVEIKVDEGPDTETVMGDVFDLLMGLSQNNVPVPPQLIIEASALPMSEKKKLQGMLAQPDPVKQQAQAAIIQKTVAEANLANAQAGKAQADAGKAQTAGLLNIAKAHTEGMPDGGPEPRTPLDYAQQVAEINETNATAEHKRASARSLDHKALVTPLQLLADHSQRNADRFGASIEQLANRSVDTFHRMADRAVDDFHRGQDRASRERVARFAAANRPRPQP</sequence>
<evidence type="ECO:0000313" key="2">
    <source>
        <dbReference type="EMBL" id="QOZ68880.1"/>
    </source>
</evidence>
<dbReference type="AlphaFoldDB" id="A0AAE7NSV0"/>
<dbReference type="KEGG" id="barh:WN72_23045"/>
<feature type="region of interest" description="Disordered" evidence="1">
    <location>
        <begin position="676"/>
        <end position="701"/>
    </location>
</feature>
<evidence type="ECO:0000256" key="1">
    <source>
        <dbReference type="SAM" id="MobiDB-lite"/>
    </source>
</evidence>
<protein>
    <recommendedName>
        <fullName evidence="4">Phage P22-like portal protein</fullName>
    </recommendedName>
</protein>
<dbReference type="EMBL" id="CP030050">
    <property type="protein sequence ID" value="QOZ68880.1"/>
    <property type="molecule type" value="Genomic_DNA"/>
</dbReference>
<evidence type="ECO:0008006" key="4">
    <source>
        <dbReference type="Google" id="ProtNLM"/>
    </source>
</evidence>
<proteinExistence type="predicted"/>
<dbReference type="Proteomes" id="UP000594015">
    <property type="component" value="Chromosome"/>
</dbReference>
<evidence type="ECO:0000313" key="3">
    <source>
        <dbReference type="Proteomes" id="UP000594015"/>
    </source>
</evidence>
<feature type="compositionally biased region" description="Basic and acidic residues" evidence="1">
    <location>
        <begin position="676"/>
        <end position="689"/>
    </location>
</feature>
<name>A0AAE7NSV0_9BRAD</name>
<organism evidence="2 3">
    <name type="scientific">Bradyrhizobium arachidis</name>
    <dbReference type="NCBI Taxonomy" id="858423"/>
    <lineage>
        <taxon>Bacteria</taxon>
        <taxon>Pseudomonadati</taxon>
        <taxon>Pseudomonadota</taxon>
        <taxon>Alphaproteobacteria</taxon>
        <taxon>Hyphomicrobiales</taxon>
        <taxon>Nitrobacteraceae</taxon>
        <taxon>Bradyrhizobium</taxon>
    </lineage>
</organism>
<dbReference type="Pfam" id="PF16510">
    <property type="entry name" value="P22_portal"/>
    <property type="match status" value="1"/>
</dbReference>
<reference evidence="2 3" key="1">
    <citation type="submission" date="2018-06" db="EMBL/GenBank/DDBJ databases">
        <title>Comparative genomics of Bradyrhizobium nodulating Arachidis hypogaea.</title>
        <authorList>
            <person name="Li Y."/>
        </authorList>
    </citation>
    <scope>NUCLEOTIDE SEQUENCE [LARGE SCALE GENOMIC DNA]</scope>
    <source>
        <strain evidence="2 3">CCBAU 051107</strain>
    </source>
</reference>
<dbReference type="RefSeq" id="WP_092220236.1">
    <property type="nucleotide sequence ID" value="NZ_CP030050.1"/>
</dbReference>